<organism evidence="1">
    <name type="scientific">marine metagenome</name>
    <dbReference type="NCBI Taxonomy" id="408172"/>
    <lineage>
        <taxon>unclassified sequences</taxon>
        <taxon>metagenomes</taxon>
        <taxon>ecological metagenomes</taxon>
    </lineage>
</organism>
<protein>
    <submittedName>
        <fullName evidence="1">Uncharacterized protein</fullName>
    </submittedName>
</protein>
<sequence>MREARRFVSRIDKLLESYPVSSKILESVPFGTGIDFGKSYTSKPSSGEPLLKGLHNPYNGFIVFDK</sequence>
<reference evidence="1" key="1">
    <citation type="submission" date="2018-05" db="EMBL/GenBank/DDBJ databases">
        <authorList>
            <person name="Lanie J.A."/>
            <person name="Ng W.-L."/>
            <person name="Kazmierczak K.M."/>
            <person name="Andrzejewski T.M."/>
            <person name="Davidsen T.M."/>
            <person name="Wayne K.J."/>
            <person name="Tettelin H."/>
            <person name="Glass J.I."/>
            <person name="Rusch D."/>
            <person name="Podicherti R."/>
            <person name="Tsui H.-C.T."/>
            <person name="Winkler M.E."/>
        </authorList>
    </citation>
    <scope>NUCLEOTIDE SEQUENCE</scope>
</reference>
<dbReference type="AlphaFoldDB" id="A0A383DQR6"/>
<dbReference type="EMBL" id="UINC01219218">
    <property type="protein sequence ID" value="SVE46590.1"/>
    <property type="molecule type" value="Genomic_DNA"/>
</dbReference>
<name>A0A383DQR6_9ZZZZ</name>
<gene>
    <name evidence="1" type="ORF">METZ01_LOCUS499444</name>
</gene>
<proteinExistence type="predicted"/>
<accession>A0A383DQR6</accession>
<evidence type="ECO:0000313" key="1">
    <source>
        <dbReference type="EMBL" id="SVE46590.1"/>
    </source>
</evidence>